<dbReference type="PRINTS" id="PR01415">
    <property type="entry name" value="ANKYRIN"/>
</dbReference>
<proteinExistence type="predicted"/>
<evidence type="ECO:0000256" key="1">
    <source>
        <dbReference type="ARBA" id="ARBA00022737"/>
    </source>
</evidence>
<name>A0AAD7ALJ1_9AGAR</name>
<dbReference type="Pfam" id="PF00023">
    <property type="entry name" value="Ank"/>
    <property type="match status" value="1"/>
</dbReference>
<evidence type="ECO:0000313" key="5">
    <source>
        <dbReference type="Proteomes" id="UP001218218"/>
    </source>
</evidence>
<dbReference type="Pfam" id="PF12796">
    <property type="entry name" value="Ank_2"/>
    <property type="match status" value="2"/>
</dbReference>
<feature type="repeat" description="ANK" evidence="3">
    <location>
        <begin position="156"/>
        <end position="192"/>
    </location>
</feature>
<accession>A0AAD7ALJ1</accession>
<keyword evidence="2 3" id="KW-0040">ANK repeat</keyword>
<comment type="caution">
    <text evidence="4">The sequence shown here is derived from an EMBL/GenBank/DDBJ whole genome shotgun (WGS) entry which is preliminary data.</text>
</comment>
<dbReference type="Gene3D" id="1.25.40.20">
    <property type="entry name" value="Ankyrin repeat-containing domain"/>
    <property type="match status" value="1"/>
</dbReference>
<reference evidence="4" key="1">
    <citation type="submission" date="2023-03" db="EMBL/GenBank/DDBJ databases">
        <title>Massive genome expansion in bonnet fungi (Mycena s.s.) driven by repeated elements and novel gene families across ecological guilds.</title>
        <authorList>
            <consortium name="Lawrence Berkeley National Laboratory"/>
            <person name="Harder C.B."/>
            <person name="Miyauchi S."/>
            <person name="Viragh M."/>
            <person name="Kuo A."/>
            <person name="Thoen E."/>
            <person name="Andreopoulos B."/>
            <person name="Lu D."/>
            <person name="Skrede I."/>
            <person name="Drula E."/>
            <person name="Henrissat B."/>
            <person name="Morin E."/>
            <person name="Kohler A."/>
            <person name="Barry K."/>
            <person name="LaButti K."/>
            <person name="Morin E."/>
            <person name="Salamov A."/>
            <person name="Lipzen A."/>
            <person name="Mereny Z."/>
            <person name="Hegedus B."/>
            <person name="Baldrian P."/>
            <person name="Stursova M."/>
            <person name="Weitz H."/>
            <person name="Taylor A."/>
            <person name="Grigoriev I.V."/>
            <person name="Nagy L.G."/>
            <person name="Martin F."/>
            <person name="Kauserud H."/>
        </authorList>
    </citation>
    <scope>NUCLEOTIDE SEQUENCE</scope>
    <source>
        <strain evidence="4">CBHHK002</strain>
    </source>
</reference>
<dbReference type="PROSITE" id="PS50297">
    <property type="entry name" value="ANK_REP_REGION"/>
    <property type="match status" value="3"/>
</dbReference>
<dbReference type="PROSITE" id="PS50088">
    <property type="entry name" value="ANK_REPEAT"/>
    <property type="match status" value="3"/>
</dbReference>
<dbReference type="PANTHER" id="PTHR24173">
    <property type="entry name" value="ANKYRIN REPEAT CONTAINING"/>
    <property type="match status" value="1"/>
</dbReference>
<dbReference type="PANTHER" id="PTHR24173:SF74">
    <property type="entry name" value="ANKYRIN REPEAT DOMAIN-CONTAINING PROTEIN 16"/>
    <property type="match status" value="1"/>
</dbReference>
<dbReference type="Proteomes" id="UP001218218">
    <property type="component" value="Unassembled WGS sequence"/>
</dbReference>
<evidence type="ECO:0000256" key="2">
    <source>
        <dbReference type="ARBA" id="ARBA00023043"/>
    </source>
</evidence>
<sequence>MDKVLVPDGTSRTPLYSAASNGHMEIVKLLAPIPRSGLRNDPPGEIQQQYLGEALQASARAGELEICQYLIMEGADINFFRRGSGGFPPLFGAAGVGNLELVQFLLAFGADPNLKTQHGSTPIFHAADLDVAQALVAAGADIHTTDAMSQNVHDSIGNTPLHFACSAYNPDNAKALVELLLQFGAATVEKANRDGHAPVHVAMNENYSEVVKVLEPFVQGSNLRAEIDAWSQGNSTVQFLVGISF</sequence>
<keyword evidence="5" id="KW-1185">Reference proteome</keyword>
<feature type="repeat" description="ANK" evidence="3">
    <location>
        <begin position="85"/>
        <end position="117"/>
    </location>
</feature>
<feature type="repeat" description="ANK" evidence="3">
    <location>
        <begin position="10"/>
        <end position="30"/>
    </location>
</feature>
<dbReference type="InterPro" id="IPR036770">
    <property type="entry name" value="Ankyrin_rpt-contain_sf"/>
</dbReference>
<protein>
    <submittedName>
        <fullName evidence="4">Ankyrin repeat-containing domain protein</fullName>
    </submittedName>
</protein>
<dbReference type="AlphaFoldDB" id="A0AAD7ALJ1"/>
<dbReference type="InterPro" id="IPR002110">
    <property type="entry name" value="Ankyrin_rpt"/>
</dbReference>
<dbReference type="SUPFAM" id="SSF48403">
    <property type="entry name" value="Ankyrin repeat"/>
    <property type="match status" value="1"/>
</dbReference>
<evidence type="ECO:0000256" key="3">
    <source>
        <dbReference type="PROSITE-ProRule" id="PRU00023"/>
    </source>
</evidence>
<gene>
    <name evidence="4" type="ORF">DFH08DRAFT_684930</name>
</gene>
<organism evidence="4 5">
    <name type="scientific">Mycena albidolilacea</name>
    <dbReference type="NCBI Taxonomy" id="1033008"/>
    <lineage>
        <taxon>Eukaryota</taxon>
        <taxon>Fungi</taxon>
        <taxon>Dikarya</taxon>
        <taxon>Basidiomycota</taxon>
        <taxon>Agaricomycotina</taxon>
        <taxon>Agaricomycetes</taxon>
        <taxon>Agaricomycetidae</taxon>
        <taxon>Agaricales</taxon>
        <taxon>Marasmiineae</taxon>
        <taxon>Mycenaceae</taxon>
        <taxon>Mycena</taxon>
    </lineage>
</organism>
<keyword evidence="1" id="KW-0677">Repeat</keyword>
<dbReference type="SMART" id="SM00248">
    <property type="entry name" value="ANK"/>
    <property type="match status" value="6"/>
</dbReference>
<evidence type="ECO:0000313" key="4">
    <source>
        <dbReference type="EMBL" id="KAJ7361289.1"/>
    </source>
</evidence>
<dbReference type="EMBL" id="JARIHO010000005">
    <property type="protein sequence ID" value="KAJ7361289.1"/>
    <property type="molecule type" value="Genomic_DNA"/>
</dbReference>